<accession>A0A0B6YBW5</accession>
<feature type="region of interest" description="Disordered" evidence="1">
    <location>
        <begin position="1"/>
        <end position="42"/>
    </location>
</feature>
<feature type="non-terminal residue" evidence="2">
    <location>
        <position position="98"/>
    </location>
</feature>
<proteinExistence type="predicted"/>
<organism evidence="2">
    <name type="scientific">Arion vulgaris</name>
    <dbReference type="NCBI Taxonomy" id="1028688"/>
    <lineage>
        <taxon>Eukaryota</taxon>
        <taxon>Metazoa</taxon>
        <taxon>Spiralia</taxon>
        <taxon>Lophotrochozoa</taxon>
        <taxon>Mollusca</taxon>
        <taxon>Gastropoda</taxon>
        <taxon>Heterobranchia</taxon>
        <taxon>Euthyneura</taxon>
        <taxon>Panpulmonata</taxon>
        <taxon>Eupulmonata</taxon>
        <taxon>Stylommatophora</taxon>
        <taxon>Helicina</taxon>
        <taxon>Arionoidea</taxon>
        <taxon>Arionidae</taxon>
        <taxon>Arion</taxon>
    </lineage>
</organism>
<name>A0A0B6YBW5_9EUPU</name>
<reference evidence="2" key="1">
    <citation type="submission" date="2014-12" db="EMBL/GenBank/DDBJ databases">
        <title>Insight into the proteome of Arion vulgaris.</title>
        <authorList>
            <person name="Aradska J."/>
            <person name="Bulat T."/>
            <person name="Smidak R."/>
            <person name="Sarate P."/>
            <person name="Gangsoo J."/>
            <person name="Sialana F."/>
            <person name="Bilban M."/>
            <person name="Lubec G."/>
        </authorList>
    </citation>
    <scope>NUCLEOTIDE SEQUENCE</scope>
    <source>
        <tissue evidence="2">Skin</tissue>
    </source>
</reference>
<feature type="compositionally biased region" description="Low complexity" evidence="1">
    <location>
        <begin position="87"/>
        <end position="98"/>
    </location>
</feature>
<protein>
    <submittedName>
        <fullName evidence="2">Uncharacterized protein</fullName>
    </submittedName>
</protein>
<evidence type="ECO:0000256" key="1">
    <source>
        <dbReference type="SAM" id="MobiDB-lite"/>
    </source>
</evidence>
<gene>
    <name evidence="2" type="primary">ORF20957</name>
</gene>
<feature type="compositionally biased region" description="Basic and acidic residues" evidence="1">
    <location>
        <begin position="26"/>
        <end position="38"/>
    </location>
</feature>
<feature type="non-terminal residue" evidence="2">
    <location>
        <position position="1"/>
    </location>
</feature>
<feature type="region of interest" description="Disordered" evidence="1">
    <location>
        <begin position="58"/>
        <end position="98"/>
    </location>
</feature>
<dbReference type="AlphaFoldDB" id="A0A0B6YBW5"/>
<dbReference type="EMBL" id="HACG01006799">
    <property type="protein sequence ID" value="CEK53664.1"/>
    <property type="molecule type" value="Transcribed_RNA"/>
</dbReference>
<feature type="compositionally biased region" description="Basic and acidic residues" evidence="1">
    <location>
        <begin position="58"/>
        <end position="68"/>
    </location>
</feature>
<evidence type="ECO:0000313" key="2">
    <source>
        <dbReference type="EMBL" id="CEK53664.1"/>
    </source>
</evidence>
<sequence>EQFAASEMLKSLSEHYSESLSSDISCQDKSHTPDRDFQNGELHNQVKGQIQSLDKTMHAFSDHEDVNRKQLRHRPERKKNTEDDYSYDSSNSSSSCNP</sequence>